<sequence length="592" mass="68618">MKEKRHKKKDKKSHKRKSKRDEKSDRRTNSTESSSSDDWVEKKTVSKKSDREEWMSMTGMMKTFTKDDIKPKREVKEKHHIDSYNPATSSRELNPYWKGGGSGIPQTPDDYRKSRQFLKPSNDDDFYSSTKNQNKQEAKRYDLNVDKSYNWRKHSKEKKECVQEEIAQCSGEVSSINIDKIKSEASRNQSKHQDSLYLSDEKMNKLGAKIVKAEILGDMKLVEQLKAKLEAAREYRKNNPNAGKIDDDDRVLLMSTSTSGNSRPLVNNLGDPHSKGGKRKAETHNSSGRLKYFGNDDKYDLARMFQEEKYGSNYDEDAELAKVASKSKNPNDDLEDIFLDNISKNKNEAKESEKERQRAIEQNLKLERSLDGCNYCFDSRNMLKHLITSCGSRIYMALPATKSLVPGHCILSTIQHLSCVTNVDEDVWEEIMNYRKLITQFFNLQDKDVIFYETAIKLNRFPHMVINCVPLPRDVGDMASIYFKKALLECETEWAMNKKIVNLKGKNIRKGIPKGLPYFWVDFGMDPGFAHVIEDQHLFPKSFAEEIIGGMLDLDHSVWKNPKREFGDVQRKKVVEFMKDWQPFEKSMKIQN</sequence>
<evidence type="ECO:0000259" key="5">
    <source>
        <dbReference type="Pfam" id="PF04677"/>
    </source>
</evidence>
<organism evidence="6 7">
    <name type="scientific">Brenthis ino</name>
    <name type="common">lesser marbled fritillary</name>
    <dbReference type="NCBI Taxonomy" id="405034"/>
    <lineage>
        <taxon>Eukaryota</taxon>
        <taxon>Metazoa</taxon>
        <taxon>Ecdysozoa</taxon>
        <taxon>Arthropoda</taxon>
        <taxon>Hexapoda</taxon>
        <taxon>Insecta</taxon>
        <taxon>Pterygota</taxon>
        <taxon>Neoptera</taxon>
        <taxon>Endopterygota</taxon>
        <taxon>Lepidoptera</taxon>
        <taxon>Glossata</taxon>
        <taxon>Ditrysia</taxon>
        <taxon>Papilionoidea</taxon>
        <taxon>Nymphalidae</taxon>
        <taxon>Heliconiinae</taxon>
        <taxon>Argynnini</taxon>
        <taxon>Brenthis</taxon>
    </lineage>
</organism>
<feature type="domain" description="Cwf19-like protein C-terminal" evidence="4">
    <location>
        <begin position="493"/>
        <end position="585"/>
    </location>
</feature>
<evidence type="ECO:0000256" key="3">
    <source>
        <dbReference type="SAM" id="MobiDB-lite"/>
    </source>
</evidence>
<keyword evidence="2" id="KW-0175">Coiled coil</keyword>
<gene>
    <name evidence="6" type="ORF">BINO364_LOCUS12452</name>
</gene>
<dbReference type="Proteomes" id="UP000838878">
    <property type="component" value="Chromosome 6"/>
</dbReference>
<comment type="similarity">
    <text evidence="1">Belongs to the CWF19 family.</text>
</comment>
<dbReference type="OrthoDB" id="2113965at2759"/>
<reference evidence="6" key="1">
    <citation type="submission" date="2021-12" db="EMBL/GenBank/DDBJ databases">
        <authorList>
            <person name="Martin H S."/>
        </authorList>
    </citation>
    <scope>NUCLEOTIDE SEQUENCE</scope>
</reference>
<name>A0A8J9YID6_9NEOP</name>
<evidence type="ECO:0008006" key="8">
    <source>
        <dbReference type="Google" id="ProtNLM"/>
    </source>
</evidence>
<dbReference type="Pfam" id="PF04677">
    <property type="entry name" value="CwfJ_C_1"/>
    <property type="match status" value="1"/>
</dbReference>
<dbReference type="GO" id="GO:0000398">
    <property type="term" value="P:mRNA splicing, via spliceosome"/>
    <property type="evidence" value="ECO:0007669"/>
    <property type="project" value="TreeGrafter"/>
</dbReference>
<dbReference type="Pfam" id="PF04676">
    <property type="entry name" value="CwfJ_C_2"/>
    <property type="match status" value="1"/>
</dbReference>
<evidence type="ECO:0000259" key="4">
    <source>
        <dbReference type="Pfam" id="PF04676"/>
    </source>
</evidence>
<feature type="non-terminal residue" evidence="6">
    <location>
        <position position="592"/>
    </location>
</feature>
<keyword evidence="7" id="KW-1185">Reference proteome</keyword>
<proteinExistence type="inferred from homology"/>
<dbReference type="InterPro" id="IPR006768">
    <property type="entry name" value="Cwf19-like_C_dom-1"/>
</dbReference>
<feature type="compositionally biased region" description="Basic and acidic residues" evidence="3">
    <location>
        <begin position="19"/>
        <end position="29"/>
    </location>
</feature>
<evidence type="ECO:0000256" key="1">
    <source>
        <dbReference type="ARBA" id="ARBA00006795"/>
    </source>
</evidence>
<feature type="compositionally biased region" description="Basic and acidic residues" evidence="3">
    <location>
        <begin position="39"/>
        <end position="54"/>
    </location>
</feature>
<dbReference type="AlphaFoldDB" id="A0A8J9YID6"/>
<dbReference type="GO" id="GO:0071014">
    <property type="term" value="C:post-mRNA release spliceosomal complex"/>
    <property type="evidence" value="ECO:0007669"/>
    <property type="project" value="TreeGrafter"/>
</dbReference>
<feature type="region of interest" description="Disordered" evidence="3">
    <location>
        <begin position="256"/>
        <end position="289"/>
    </location>
</feature>
<dbReference type="InterPro" id="IPR006767">
    <property type="entry name" value="Cwf19-like_C_dom-2"/>
</dbReference>
<feature type="coiled-coil region" evidence="2">
    <location>
        <begin position="342"/>
        <end position="369"/>
    </location>
</feature>
<feature type="compositionally biased region" description="Polar residues" evidence="3">
    <location>
        <begin position="256"/>
        <end position="265"/>
    </location>
</feature>
<accession>A0A8J9YID6</accession>
<feature type="compositionally biased region" description="Basic residues" evidence="3">
    <location>
        <begin position="1"/>
        <end position="18"/>
    </location>
</feature>
<evidence type="ECO:0000313" key="6">
    <source>
        <dbReference type="EMBL" id="CAH0727066.1"/>
    </source>
</evidence>
<feature type="compositionally biased region" description="Basic and acidic residues" evidence="3">
    <location>
        <begin position="64"/>
        <end position="82"/>
    </location>
</feature>
<feature type="domain" description="Cwf19-like C-terminal" evidence="5">
    <location>
        <begin position="362"/>
        <end position="484"/>
    </location>
</feature>
<dbReference type="InterPro" id="IPR040194">
    <property type="entry name" value="Cwf19-like"/>
</dbReference>
<evidence type="ECO:0000256" key="2">
    <source>
        <dbReference type="SAM" id="Coils"/>
    </source>
</evidence>
<dbReference type="EMBL" id="OV170226">
    <property type="protein sequence ID" value="CAH0727066.1"/>
    <property type="molecule type" value="Genomic_DNA"/>
</dbReference>
<dbReference type="PANTHER" id="PTHR12072">
    <property type="entry name" value="CWF19, CELL CYCLE CONTROL PROTEIN"/>
    <property type="match status" value="1"/>
</dbReference>
<evidence type="ECO:0000313" key="7">
    <source>
        <dbReference type="Proteomes" id="UP000838878"/>
    </source>
</evidence>
<protein>
    <recommendedName>
        <fullName evidence="8">CWF19-like protein 2</fullName>
    </recommendedName>
</protein>
<dbReference type="PANTHER" id="PTHR12072:SF5">
    <property type="entry name" value="CWF19-LIKE PROTEIN 2"/>
    <property type="match status" value="1"/>
</dbReference>
<feature type="region of interest" description="Disordered" evidence="3">
    <location>
        <begin position="1"/>
        <end position="141"/>
    </location>
</feature>